<sequence length="419" mass="44203">MAAVALGGRELPRMLRVLIYANRGYASQRTCNEVVIVSAARTPIGSFQGSLSSLPATKLGSIAIKGAIERAGIPPEEVKEVYMGNVLQAGQGQAPARQAVLGAGLPVSKPTTTVNKVCASGMKSIMMAAQNLMCGHQDVMVAGGMESMSNVPYTMGRGTTPYGGVKLEDLIVKDGLTDVYNKIHMGNCAENTAKKLTISREEQDTYAIKSYTKSKEAWEAGLLAKEIVPVTISQKGKPDIEVKEDEEYKRVNFSKVPELKTVFQKENGTVTAANASTLNDGAAALVLMTTEAAKRLNVKPLARIAAFADAAVDPIDFPIAPAYAVPKILSDAGLKKEDITMWEINEAFSVVVLANIKMLGIDPQKVNVHGGAVSLGHPIGMSGARIVAHMVHALKQGEYGLAGICNGGGGASAILIQKV</sequence>
<keyword evidence="9" id="KW-0630">Potassium</keyword>
<dbReference type="PANTHER" id="PTHR18919">
    <property type="entry name" value="ACETYL-COA C-ACYLTRANSFERASE"/>
    <property type="match status" value="1"/>
</dbReference>
<dbReference type="SUPFAM" id="SSF53901">
    <property type="entry name" value="Thiolase-like"/>
    <property type="match status" value="2"/>
</dbReference>
<proteinExistence type="inferred from homology"/>
<dbReference type="OMA" id="SMGTFGE"/>
<dbReference type="Ensembl" id="ENSSPUT00000023947.1">
    <property type="protein sequence ID" value="ENSSPUP00000022464.1"/>
    <property type="gene ID" value="ENSSPUG00000017259.1"/>
</dbReference>
<evidence type="ECO:0000259" key="16">
    <source>
        <dbReference type="Pfam" id="PF00108"/>
    </source>
</evidence>
<feature type="active site" description="Proton acceptor" evidence="14">
    <location>
        <position position="377"/>
    </location>
</feature>
<dbReference type="GO" id="GO:0046356">
    <property type="term" value="P:acetyl-CoA catabolic process"/>
    <property type="evidence" value="ECO:0007669"/>
    <property type="project" value="Ensembl"/>
</dbReference>
<reference evidence="18" key="1">
    <citation type="submission" date="2025-08" db="UniProtKB">
        <authorList>
            <consortium name="Ensembl"/>
        </authorList>
    </citation>
    <scope>IDENTIFICATION</scope>
</reference>
<evidence type="ECO:0000256" key="8">
    <source>
        <dbReference type="ARBA" id="ARBA00022946"/>
    </source>
</evidence>
<keyword evidence="7" id="KW-0479">Metal-binding</keyword>
<evidence type="ECO:0000256" key="2">
    <source>
        <dbReference type="ARBA" id="ARBA00005005"/>
    </source>
</evidence>
<evidence type="ECO:0000256" key="13">
    <source>
        <dbReference type="ARBA" id="ARBA00048502"/>
    </source>
</evidence>
<dbReference type="Pfam" id="PF02803">
    <property type="entry name" value="Thiolase_C"/>
    <property type="match status" value="1"/>
</dbReference>
<evidence type="ECO:0000256" key="14">
    <source>
        <dbReference type="PIRSR" id="PIRSR000429-1"/>
    </source>
</evidence>
<dbReference type="AlphaFoldDB" id="A0A8D0HIE7"/>
<evidence type="ECO:0000256" key="5">
    <source>
        <dbReference type="ARBA" id="ARBA00012705"/>
    </source>
</evidence>
<evidence type="ECO:0000313" key="19">
    <source>
        <dbReference type="Proteomes" id="UP000694392"/>
    </source>
</evidence>
<evidence type="ECO:0000256" key="12">
    <source>
        <dbReference type="ARBA" id="ARBA00045244"/>
    </source>
</evidence>
<dbReference type="PROSITE" id="PS00098">
    <property type="entry name" value="THIOLASE_1"/>
    <property type="match status" value="1"/>
</dbReference>
<comment type="catalytic activity">
    <reaction evidence="13">
        <text>propanoyl-CoA + acetyl-CoA = 2-methyl-3-oxobutanoyl-CoA + CoA</text>
        <dbReference type="Rhea" id="RHEA:30719"/>
        <dbReference type="ChEBI" id="CHEBI:57287"/>
        <dbReference type="ChEBI" id="CHEBI:57288"/>
        <dbReference type="ChEBI" id="CHEBI:57335"/>
        <dbReference type="ChEBI" id="CHEBI:57392"/>
    </reaction>
    <physiologicalReaction direction="left-to-right" evidence="13">
        <dbReference type="Rhea" id="RHEA:30720"/>
    </physiologicalReaction>
    <physiologicalReaction direction="right-to-left" evidence="13">
        <dbReference type="Rhea" id="RHEA:30721"/>
    </physiologicalReaction>
</comment>
<dbReference type="EC" id="2.3.1.9" evidence="5"/>
<keyword evidence="8" id="KW-0809">Transit peptide</keyword>
<accession>A0A8D0HIE7</accession>
<feature type="domain" description="Thiolase N-terminal" evidence="16">
    <location>
        <begin position="34"/>
        <end position="290"/>
    </location>
</feature>
<evidence type="ECO:0000256" key="11">
    <source>
        <dbReference type="ARBA" id="ARBA00023315"/>
    </source>
</evidence>
<evidence type="ECO:0000256" key="6">
    <source>
        <dbReference type="ARBA" id="ARBA00022679"/>
    </source>
</evidence>
<keyword evidence="11 15" id="KW-0012">Acyltransferase</keyword>
<evidence type="ECO:0000256" key="3">
    <source>
        <dbReference type="ARBA" id="ARBA00010982"/>
    </source>
</evidence>
<dbReference type="GO" id="GO:0034736">
    <property type="term" value="F:cholesterol O-acyltransferase activity"/>
    <property type="evidence" value="ECO:0007669"/>
    <property type="project" value="Ensembl"/>
</dbReference>
<dbReference type="GeneTree" id="ENSGT01030000234626"/>
<dbReference type="NCBIfam" id="TIGR01930">
    <property type="entry name" value="AcCoA-C-Actrans"/>
    <property type="match status" value="1"/>
</dbReference>
<keyword evidence="10" id="KW-0496">Mitochondrion</keyword>
<reference evidence="18" key="2">
    <citation type="submission" date="2025-09" db="UniProtKB">
        <authorList>
            <consortium name="Ensembl"/>
        </authorList>
    </citation>
    <scope>IDENTIFICATION</scope>
</reference>
<evidence type="ECO:0000256" key="1">
    <source>
        <dbReference type="ARBA" id="ARBA00004173"/>
    </source>
</evidence>
<protein>
    <recommendedName>
        <fullName evidence="5">acetyl-CoA C-acetyltransferase</fullName>
        <ecNumber evidence="5">2.3.1.9</ecNumber>
    </recommendedName>
</protein>
<dbReference type="GO" id="GO:0015937">
    <property type="term" value="P:coenzyme A biosynthetic process"/>
    <property type="evidence" value="ECO:0007669"/>
    <property type="project" value="Ensembl"/>
</dbReference>
<dbReference type="InterPro" id="IPR020616">
    <property type="entry name" value="Thiolase_N"/>
</dbReference>
<comment type="function">
    <text evidence="12">This is one of the enzymes that catalyzes the last step of the mitochondrial beta-oxidation pathway, an aerobic process breaking down fatty acids into acetyl-CoA. Using free coenzyme A/CoA, catalyzes the thiolytic cleavage of medium- to long-chain 3-oxoacyl-CoAs into acetyl-CoA and a fatty acyl-CoA shortened by two carbon atoms. The activity of the enzyme is reversible and it can also catalyze the condensation of two acetyl-CoA molecules into acetoacetyl-CoA. Thereby, it plays a major role in ketone body metabolism.</text>
</comment>
<dbReference type="InterPro" id="IPR020610">
    <property type="entry name" value="Thiolase_AS"/>
</dbReference>
<evidence type="ECO:0000256" key="7">
    <source>
        <dbReference type="ARBA" id="ARBA00022723"/>
    </source>
</evidence>
<comment type="pathway">
    <text evidence="2">Lipid metabolism; fatty acid beta-oxidation.</text>
</comment>
<keyword evidence="19" id="KW-1185">Reference proteome</keyword>
<comment type="similarity">
    <text evidence="3 15">Belongs to the thiolase-like superfamily. Thiolase family.</text>
</comment>
<dbReference type="Gene3D" id="3.40.47.10">
    <property type="match status" value="1"/>
</dbReference>
<keyword evidence="6 15" id="KW-0808">Transferase</keyword>
<dbReference type="InterPro" id="IPR020617">
    <property type="entry name" value="Thiolase_C"/>
</dbReference>
<evidence type="ECO:0000256" key="9">
    <source>
        <dbReference type="ARBA" id="ARBA00022958"/>
    </source>
</evidence>
<dbReference type="InterPro" id="IPR016039">
    <property type="entry name" value="Thiolase-like"/>
</dbReference>
<dbReference type="GO" id="GO:0030955">
    <property type="term" value="F:potassium ion binding"/>
    <property type="evidence" value="ECO:0007669"/>
    <property type="project" value="Ensembl"/>
</dbReference>
<evidence type="ECO:0000259" key="17">
    <source>
        <dbReference type="Pfam" id="PF02803"/>
    </source>
</evidence>
<dbReference type="GO" id="GO:0006085">
    <property type="term" value="P:acetyl-CoA biosynthetic process"/>
    <property type="evidence" value="ECO:0007669"/>
    <property type="project" value="Ensembl"/>
</dbReference>
<dbReference type="GO" id="GO:0006635">
    <property type="term" value="P:fatty acid beta-oxidation"/>
    <property type="evidence" value="ECO:0007669"/>
    <property type="project" value="TreeGrafter"/>
</dbReference>
<dbReference type="GO" id="GO:0003985">
    <property type="term" value="F:acetyl-CoA C-acetyltransferase activity"/>
    <property type="evidence" value="ECO:0007669"/>
    <property type="project" value="UniProtKB-EC"/>
</dbReference>
<dbReference type="GO" id="GO:0005739">
    <property type="term" value="C:mitochondrion"/>
    <property type="evidence" value="ECO:0007669"/>
    <property type="project" value="UniProtKB-SubCell"/>
</dbReference>
<evidence type="ECO:0000256" key="15">
    <source>
        <dbReference type="RuleBase" id="RU003557"/>
    </source>
</evidence>
<dbReference type="PROSITE" id="PS00099">
    <property type="entry name" value="THIOLASE_3"/>
    <property type="match status" value="1"/>
</dbReference>
<dbReference type="Proteomes" id="UP000694392">
    <property type="component" value="Unplaced"/>
</dbReference>
<dbReference type="CDD" id="cd00751">
    <property type="entry name" value="thiolase"/>
    <property type="match status" value="1"/>
</dbReference>
<evidence type="ECO:0000256" key="10">
    <source>
        <dbReference type="ARBA" id="ARBA00023128"/>
    </source>
</evidence>
<gene>
    <name evidence="18" type="primary">ACAT1</name>
</gene>
<dbReference type="InterPro" id="IPR020615">
    <property type="entry name" value="Thiolase_acyl_enz_int_AS"/>
</dbReference>
<feature type="domain" description="Thiolase C-terminal" evidence="17">
    <location>
        <begin position="299"/>
        <end position="418"/>
    </location>
</feature>
<dbReference type="InterPro" id="IPR002155">
    <property type="entry name" value="Thiolase"/>
</dbReference>
<dbReference type="PANTHER" id="PTHR18919:SF156">
    <property type="entry name" value="ACETYL-COA ACETYLTRANSFERASE, MITOCHONDRIAL"/>
    <property type="match status" value="1"/>
</dbReference>
<dbReference type="FunFam" id="3.40.47.10:FF:000007">
    <property type="entry name" value="acetyl-CoA acetyltransferase, mitochondrial"/>
    <property type="match status" value="1"/>
</dbReference>
<dbReference type="PROSITE" id="PS00737">
    <property type="entry name" value="THIOLASE_2"/>
    <property type="match status" value="1"/>
</dbReference>
<organism evidence="18 19">
    <name type="scientific">Sphenodon punctatus</name>
    <name type="common">Tuatara</name>
    <name type="synonym">Hatteria punctata</name>
    <dbReference type="NCBI Taxonomy" id="8508"/>
    <lineage>
        <taxon>Eukaryota</taxon>
        <taxon>Metazoa</taxon>
        <taxon>Chordata</taxon>
        <taxon>Craniata</taxon>
        <taxon>Vertebrata</taxon>
        <taxon>Euteleostomi</taxon>
        <taxon>Lepidosauria</taxon>
        <taxon>Sphenodontia</taxon>
        <taxon>Sphenodontidae</taxon>
        <taxon>Sphenodon</taxon>
    </lineage>
</organism>
<dbReference type="PIRSF" id="PIRSF000429">
    <property type="entry name" value="Ac-CoA_Ac_transf"/>
    <property type="match status" value="1"/>
</dbReference>
<comment type="subunit">
    <text evidence="4">Homotetramer.</text>
</comment>
<comment type="subcellular location">
    <subcellularLocation>
        <location evidence="1">Mitochondrion</location>
    </subcellularLocation>
</comment>
<evidence type="ECO:0000313" key="18">
    <source>
        <dbReference type="Ensembl" id="ENSSPUP00000022464.1"/>
    </source>
</evidence>
<name>A0A8D0HIE7_SPHPU</name>
<dbReference type="GO" id="GO:0046952">
    <property type="term" value="P:ketone body catabolic process"/>
    <property type="evidence" value="ECO:0007669"/>
    <property type="project" value="Ensembl"/>
</dbReference>
<feature type="active site" description="Proton acceptor" evidence="14">
    <location>
        <position position="405"/>
    </location>
</feature>
<dbReference type="GO" id="GO:0005783">
    <property type="term" value="C:endoplasmic reticulum"/>
    <property type="evidence" value="ECO:0007669"/>
    <property type="project" value="Ensembl"/>
</dbReference>
<dbReference type="Pfam" id="PF00108">
    <property type="entry name" value="Thiolase_N"/>
    <property type="match status" value="1"/>
</dbReference>
<dbReference type="InterPro" id="IPR020613">
    <property type="entry name" value="Thiolase_CS"/>
</dbReference>
<dbReference type="GO" id="GO:0006550">
    <property type="term" value="P:L-isoleucine catabolic process"/>
    <property type="evidence" value="ECO:0007669"/>
    <property type="project" value="Ensembl"/>
</dbReference>
<feature type="active site" description="Acyl-thioester intermediate" evidence="14">
    <location>
        <position position="118"/>
    </location>
</feature>
<evidence type="ECO:0000256" key="4">
    <source>
        <dbReference type="ARBA" id="ARBA00011881"/>
    </source>
</evidence>
<dbReference type="GO" id="GO:1902860">
    <property type="term" value="P:propionyl-CoA biosynthetic process"/>
    <property type="evidence" value="ECO:0007669"/>
    <property type="project" value="Ensembl"/>
</dbReference>